<dbReference type="AlphaFoldDB" id="A0A1B6Q3J4"/>
<gene>
    <name evidence="5" type="ORF">SORBI_3003G162500</name>
</gene>
<dbReference type="Pfam" id="PF12146">
    <property type="entry name" value="Hydrolase_4"/>
    <property type="match status" value="1"/>
</dbReference>
<dbReference type="InterPro" id="IPR022742">
    <property type="entry name" value="Hydrolase_4"/>
</dbReference>
<dbReference type="GO" id="GO:0019432">
    <property type="term" value="P:triglyceride biosynthetic process"/>
    <property type="evidence" value="ECO:0007669"/>
    <property type="project" value="UniProtKB-ARBA"/>
</dbReference>
<dbReference type="SUPFAM" id="SSF53474">
    <property type="entry name" value="alpha/beta-Hydrolases"/>
    <property type="match status" value="1"/>
</dbReference>
<dbReference type="Gramene" id="KXG32496">
    <property type="protein sequence ID" value="KXG32496"/>
    <property type="gene ID" value="SORBI_3003G162500"/>
</dbReference>
<keyword evidence="2" id="KW-0808">Transferase</keyword>
<comment type="similarity">
    <text evidence="1">Belongs to the diacylglycerol acyltransferase family.</text>
</comment>
<proteinExistence type="inferred from homology"/>
<evidence type="ECO:0000259" key="4">
    <source>
        <dbReference type="Pfam" id="PF12146"/>
    </source>
</evidence>
<dbReference type="InterPro" id="IPR007130">
    <property type="entry name" value="DAGAT"/>
</dbReference>
<dbReference type="eggNOG" id="ENOG502QQUD">
    <property type="taxonomic scope" value="Eukaryota"/>
</dbReference>
<dbReference type="OMA" id="DQACMAV"/>
<evidence type="ECO:0000256" key="3">
    <source>
        <dbReference type="ARBA" id="ARBA00023315"/>
    </source>
</evidence>
<feature type="domain" description="Serine aminopeptidase S33" evidence="4">
    <location>
        <begin position="139"/>
        <end position="341"/>
    </location>
</feature>
<reference evidence="6" key="2">
    <citation type="journal article" date="2018" name="Plant J.">
        <title>The Sorghum bicolor reference genome: improved assembly, gene annotations, a transcriptome atlas, and signatures of genome organization.</title>
        <authorList>
            <person name="McCormick R.F."/>
            <person name="Truong S.K."/>
            <person name="Sreedasyam A."/>
            <person name="Jenkins J."/>
            <person name="Shu S."/>
            <person name="Sims D."/>
            <person name="Kennedy M."/>
            <person name="Amirebrahimi M."/>
            <person name="Weers B.D."/>
            <person name="McKinley B."/>
            <person name="Mattison A."/>
            <person name="Morishige D.T."/>
            <person name="Grimwood J."/>
            <person name="Schmutz J."/>
            <person name="Mullet J.E."/>
        </authorList>
    </citation>
    <scope>NUCLEOTIDE SEQUENCE [LARGE SCALE GENOMIC DNA]</scope>
    <source>
        <strain evidence="6">cv. BTx623</strain>
    </source>
</reference>
<evidence type="ECO:0000256" key="2">
    <source>
        <dbReference type="ARBA" id="ARBA00022679"/>
    </source>
</evidence>
<dbReference type="InterPro" id="IPR029058">
    <property type="entry name" value="AB_hydrolase_fold"/>
</dbReference>
<organism evidence="5 6">
    <name type="scientific">Sorghum bicolor</name>
    <name type="common">Sorghum</name>
    <name type="synonym">Sorghum vulgare</name>
    <dbReference type="NCBI Taxonomy" id="4558"/>
    <lineage>
        <taxon>Eukaryota</taxon>
        <taxon>Viridiplantae</taxon>
        <taxon>Streptophyta</taxon>
        <taxon>Embryophyta</taxon>
        <taxon>Tracheophyta</taxon>
        <taxon>Spermatophyta</taxon>
        <taxon>Magnoliopsida</taxon>
        <taxon>Liliopsida</taxon>
        <taxon>Poales</taxon>
        <taxon>Poaceae</taxon>
        <taxon>PACMAD clade</taxon>
        <taxon>Panicoideae</taxon>
        <taxon>Andropogonodae</taxon>
        <taxon>Andropogoneae</taxon>
        <taxon>Sorghinae</taxon>
        <taxon>Sorghum</taxon>
    </lineage>
</organism>
<evidence type="ECO:0000313" key="6">
    <source>
        <dbReference type="Proteomes" id="UP000000768"/>
    </source>
</evidence>
<name>A0A1B6Q3J4_SORBI</name>
<accession>A0A1B6Q3J4</accession>
<dbReference type="OrthoDB" id="44277at2759"/>
<protein>
    <recommendedName>
        <fullName evidence="4">Serine aminopeptidase S33 domain-containing protein</fullName>
    </recommendedName>
</protein>
<evidence type="ECO:0000313" key="5">
    <source>
        <dbReference type="EMBL" id="KXG32496.1"/>
    </source>
</evidence>
<dbReference type="Pfam" id="PF03982">
    <property type="entry name" value="DAGAT"/>
    <property type="match status" value="1"/>
</dbReference>
<dbReference type="Proteomes" id="UP000000768">
    <property type="component" value="Chromosome 3"/>
</dbReference>
<reference evidence="5 6" key="1">
    <citation type="journal article" date="2009" name="Nature">
        <title>The Sorghum bicolor genome and the diversification of grasses.</title>
        <authorList>
            <person name="Paterson A.H."/>
            <person name="Bowers J.E."/>
            <person name="Bruggmann R."/>
            <person name="Dubchak I."/>
            <person name="Grimwood J."/>
            <person name="Gundlach H."/>
            <person name="Haberer G."/>
            <person name="Hellsten U."/>
            <person name="Mitros T."/>
            <person name="Poliakov A."/>
            <person name="Schmutz J."/>
            <person name="Spannagl M."/>
            <person name="Tang H."/>
            <person name="Wang X."/>
            <person name="Wicker T."/>
            <person name="Bharti A.K."/>
            <person name="Chapman J."/>
            <person name="Feltus F.A."/>
            <person name="Gowik U."/>
            <person name="Grigoriev I.V."/>
            <person name="Lyons E."/>
            <person name="Maher C.A."/>
            <person name="Martis M."/>
            <person name="Narechania A."/>
            <person name="Otillar R.P."/>
            <person name="Penning B.W."/>
            <person name="Salamov A.A."/>
            <person name="Wang Y."/>
            <person name="Zhang L."/>
            <person name="Carpita N.C."/>
            <person name="Freeling M."/>
            <person name="Gingle A.R."/>
            <person name="Hash C.T."/>
            <person name="Keller B."/>
            <person name="Klein P."/>
            <person name="Kresovich S."/>
            <person name="McCann M.C."/>
            <person name="Ming R."/>
            <person name="Peterson D.G."/>
            <person name="Mehboob-ur-Rahman"/>
            <person name="Ware D."/>
            <person name="Westhoff P."/>
            <person name="Mayer K.F."/>
            <person name="Messing J."/>
            <person name="Rokhsar D.S."/>
        </authorList>
    </citation>
    <scope>NUCLEOTIDE SEQUENCE [LARGE SCALE GENOMIC DNA]</scope>
    <source>
        <strain evidence="6">cv. BTx623</strain>
    </source>
</reference>
<dbReference type="STRING" id="4558.A0A1B6Q3J4"/>
<dbReference type="GO" id="GO:0016020">
    <property type="term" value="C:membrane"/>
    <property type="evidence" value="ECO:0000318"/>
    <property type="project" value="GO_Central"/>
</dbReference>
<dbReference type="CDD" id="cd07987">
    <property type="entry name" value="LPLAT_MGAT-like"/>
    <property type="match status" value="1"/>
</dbReference>
<dbReference type="PANTHER" id="PTHR22753">
    <property type="entry name" value="TRANSMEMBRANE PROTEIN 68"/>
    <property type="match status" value="1"/>
</dbReference>
<sequence>MATLSRPLHTKAAAAICRPRQRWHGSLERTTSSYPVKKHAWRLQASYRGLEALYDDGYQTVKNLDYYYESLAELVEHDSGPVRWFCPVDAGSPIKDAPLMLYLPGVDGMGMGLFMHHKALGRIFELRCMHVPLHDRTPFEDLVTMVEDVVRKENTTSPSKPIYLLGNSFGGCLALAVAARNPHINLVLVLVNPATSYEKSGIQQLLSLLSLFSDQACMAVTALLNYNIDNEVDMAVDSMVNGKHPLAALNRLTNNMTSFLKHSNILDKIPEDTLKWKMKQIKRAASYANYRLQSVQAEVLLLVSCADRLLPSKEEGDRLQKLLPKCKIYFFEKHGHSLLLEYGVHVASIIKCTDLYRHSRRYHRVLDYIPPSATELKEVDKATCDLRFRTCPAMYSTLEDGTVVRGLAGVPQDGPVLLVGNHMLLGIELISLAAEFLRLKRVVVRGIAHPLLFPNKNRAWSEGHDFFDFLNLWGGVPMMYKSIYDLLGAGEFVLLYPGGHREALHCKGEEHRLFWPTQTEFVRLAAQFNATIVPFGVVGEDDLLQLLCTFEDIRNAPFGKEMMQAYSDHLKLRDVDHEVFFPGLFLKMPGRFYYQFGKPIPTRGRQDVLTDKQAAQDLYMHVKSEVERIISYLLEKRVEDKYRSLIPRMLYQAARGPTCEVPAFDP</sequence>
<dbReference type="PANTHER" id="PTHR22753:SF25">
    <property type="entry name" value="SERINE AMINOPEPTIDASE S33 DOMAIN-CONTAINING PROTEIN"/>
    <property type="match status" value="1"/>
</dbReference>
<evidence type="ECO:0000256" key="1">
    <source>
        <dbReference type="ARBA" id="ARBA00005420"/>
    </source>
</evidence>
<dbReference type="InParanoid" id="A0A1B6Q3J4"/>
<dbReference type="Gene3D" id="3.40.50.1820">
    <property type="entry name" value="alpha/beta hydrolase"/>
    <property type="match status" value="1"/>
</dbReference>
<dbReference type="GO" id="GO:0004144">
    <property type="term" value="F:diacylglycerol O-acyltransferase activity"/>
    <property type="evidence" value="ECO:0007669"/>
    <property type="project" value="UniProtKB-ARBA"/>
</dbReference>
<dbReference type="EMBL" id="CM000762">
    <property type="protein sequence ID" value="KXG32496.1"/>
    <property type="molecule type" value="Genomic_DNA"/>
</dbReference>
<keyword evidence="6" id="KW-1185">Reference proteome</keyword>
<keyword evidence="3" id="KW-0012">Acyltransferase</keyword>